<evidence type="ECO:0000256" key="12">
    <source>
        <dbReference type="ARBA" id="ARBA00042242"/>
    </source>
</evidence>
<dbReference type="OrthoDB" id="9807240at2"/>
<evidence type="ECO:0000256" key="4">
    <source>
        <dbReference type="ARBA" id="ARBA00013255"/>
    </source>
</evidence>
<comment type="pathway">
    <text evidence="3 14">Purine metabolism; IMP biosynthesis via de novo pathway; N(1)-(5-phospho-D-ribosyl)glycinamide from 5-phospho-alpha-D-ribose 1-diphosphate: step 2/2.</text>
</comment>
<evidence type="ECO:0000256" key="8">
    <source>
        <dbReference type="ARBA" id="ARBA00022755"/>
    </source>
</evidence>
<dbReference type="PROSITE" id="PS50975">
    <property type="entry name" value="ATP_GRASP"/>
    <property type="match status" value="1"/>
</dbReference>
<dbReference type="InterPro" id="IPR011761">
    <property type="entry name" value="ATP-grasp"/>
</dbReference>
<dbReference type="FunFam" id="3.40.50.20:FF:000006">
    <property type="entry name" value="Phosphoribosylamine--glycine ligase, chloroplastic"/>
    <property type="match status" value="1"/>
</dbReference>
<evidence type="ECO:0000256" key="1">
    <source>
        <dbReference type="ARBA" id="ARBA00001936"/>
    </source>
</evidence>
<dbReference type="FunFam" id="3.90.600.10:FF:000001">
    <property type="entry name" value="Trifunctional purine biosynthetic protein adenosine-3"/>
    <property type="match status" value="1"/>
</dbReference>
<dbReference type="AlphaFoldDB" id="A0A5C6ULZ2"/>
<evidence type="ECO:0000256" key="7">
    <source>
        <dbReference type="ARBA" id="ARBA00022741"/>
    </source>
</evidence>
<dbReference type="Pfam" id="PF02843">
    <property type="entry name" value="GARS_C"/>
    <property type="match status" value="1"/>
</dbReference>
<dbReference type="SUPFAM" id="SSF56059">
    <property type="entry name" value="Glutathione synthetase ATP-binding domain-like"/>
    <property type="match status" value="1"/>
</dbReference>
<keyword evidence="5 14" id="KW-0436">Ligase</keyword>
<dbReference type="UniPathway" id="UPA00074">
    <property type="reaction ID" value="UER00125"/>
</dbReference>
<comment type="similarity">
    <text evidence="11 14">Belongs to the GARS family.</text>
</comment>
<dbReference type="PANTHER" id="PTHR43472:SF1">
    <property type="entry name" value="PHOSPHORIBOSYLAMINE--GLYCINE LIGASE, CHLOROPLASTIC"/>
    <property type="match status" value="1"/>
</dbReference>
<dbReference type="SMART" id="SM01209">
    <property type="entry name" value="GARS_A"/>
    <property type="match status" value="1"/>
</dbReference>
<sequence length="424" mass="44372">MNVLLLGSGGREHALAWKLVQSSALDTLYAAPGNPGIAAIATIAPLKLEDHRGIVDFCFRNSIELVVVGPEAPLVDGLADNLRAVGIAVFGPDKKAARLEGSKAFTKKLCERVGIPTAKFRHARALGSALRALKAFDLPVVIKADGLAAGKGVTIAETEAEATAAIEDIFSGRFGKKGAAVVIEEFMTGEEVSLFALTDGKHFVAFGSAQDHKRAFDGDTGPNTGGMGAYSPASVLTPELEAQAIDTIVRPTVQALAQDGTPYIGVLYAGLMLTDEGPKLVEYNVRFGDPECQVLMARFDDDLLALMLAVANGELGTMAPPSFANRTALAVVIAAKGYPDEPRKGGAIGGIDAAEATGATVFHAGTALIDEQLVASGGRVLNVVATGRGVKSAREAAYKGVDAIDYPEGFNRSDIGWRELERKR</sequence>
<dbReference type="Gene3D" id="3.30.1490.20">
    <property type="entry name" value="ATP-grasp fold, A domain"/>
    <property type="match status" value="1"/>
</dbReference>
<evidence type="ECO:0000313" key="18">
    <source>
        <dbReference type="Proteomes" id="UP000321129"/>
    </source>
</evidence>
<dbReference type="EMBL" id="VOPY01000001">
    <property type="protein sequence ID" value="TXC73544.1"/>
    <property type="molecule type" value="Genomic_DNA"/>
</dbReference>
<dbReference type="GO" id="GO:0006189">
    <property type="term" value="P:'de novo' IMP biosynthetic process"/>
    <property type="evidence" value="ECO:0007669"/>
    <property type="project" value="UniProtKB-UniRule"/>
</dbReference>
<dbReference type="Pfam" id="PF01071">
    <property type="entry name" value="GARS_A"/>
    <property type="match status" value="1"/>
</dbReference>
<keyword evidence="10" id="KW-0464">Manganese</keyword>
<dbReference type="RefSeq" id="WP_147121381.1">
    <property type="nucleotide sequence ID" value="NZ_VOPY01000001.1"/>
</dbReference>
<dbReference type="InterPro" id="IPR013815">
    <property type="entry name" value="ATP_grasp_subdomain_1"/>
</dbReference>
<comment type="cofactor">
    <cofactor evidence="1">
        <name>Mn(2+)</name>
        <dbReference type="ChEBI" id="CHEBI:29035"/>
    </cofactor>
</comment>
<dbReference type="HAMAP" id="MF_00138">
    <property type="entry name" value="GARS"/>
    <property type="match status" value="1"/>
</dbReference>
<reference evidence="17 18" key="1">
    <citation type="submission" date="2019-08" db="EMBL/GenBank/DDBJ databases">
        <title>Sphingorhabdus soil sp. nov., isolated from arctic soil.</title>
        <authorList>
            <person name="Liu Y."/>
        </authorList>
    </citation>
    <scope>NUCLEOTIDE SEQUENCE [LARGE SCALE GENOMIC DNA]</scope>
    <source>
        <strain evidence="17 18">D-2Q-5-6</strain>
    </source>
</reference>
<dbReference type="PANTHER" id="PTHR43472">
    <property type="entry name" value="PHOSPHORIBOSYLAMINE--GLYCINE LIGASE"/>
    <property type="match status" value="1"/>
</dbReference>
<evidence type="ECO:0000313" key="17">
    <source>
        <dbReference type="EMBL" id="TXC73544.1"/>
    </source>
</evidence>
<dbReference type="InterPro" id="IPR020559">
    <property type="entry name" value="PRibGlycinamide_synth_CS"/>
</dbReference>
<gene>
    <name evidence="14 17" type="primary">purD</name>
    <name evidence="17" type="ORF">FSZ31_02000</name>
</gene>
<dbReference type="SMART" id="SM01210">
    <property type="entry name" value="GARS_C"/>
    <property type="match status" value="1"/>
</dbReference>
<dbReference type="GO" id="GO:0009113">
    <property type="term" value="P:purine nucleobase biosynthetic process"/>
    <property type="evidence" value="ECO:0007669"/>
    <property type="project" value="InterPro"/>
</dbReference>
<dbReference type="Gene3D" id="3.30.470.20">
    <property type="entry name" value="ATP-grasp fold, B domain"/>
    <property type="match status" value="1"/>
</dbReference>
<evidence type="ECO:0000256" key="2">
    <source>
        <dbReference type="ARBA" id="ARBA00001946"/>
    </source>
</evidence>
<keyword evidence="18" id="KW-1185">Reference proteome</keyword>
<comment type="catalytic activity">
    <reaction evidence="14">
        <text>5-phospho-beta-D-ribosylamine + glycine + ATP = N(1)-(5-phospho-beta-D-ribosyl)glycinamide + ADP + phosphate + H(+)</text>
        <dbReference type="Rhea" id="RHEA:17453"/>
        <dbReference type="ChEBI" id="CHEBI:15378"/>
        <dbReference type="ChEBI" id="CHEBI:30616"/>
        <dbReference type="ChEBI" id="CHEBI:43474"/>
        <dbReference type="ChEBI" id="CHEBI:57305"/>
        <dbReference type="ChEBI" id="CHEBI:58681"/>
        <dbReference type="ChEBI" id="CHEBI:143788"/>
        <dbReference type="ChEBI" id="CHEBI:456216"/>
        <dbReference type="EC" id="6.3.4.13"/>
    </reaction>
</comment>
<evidence type="ECO:0000256" key="11">
    <source>
        <dbReference type="ARBA" id="ARBA00038345"/>
    </source>
</evidence>
<dbReference type="SUPFAM" id="SSF51246">
    <property type="entry name" value="Rudiment single hybrid motif"/>
    <property type="match status" value="1"/>
</dbReference>
<keyword evidence="6" id="KW-0479">Metal-binding</keyword>
<evidence type="ECO:0000256" key="15">
    <source>
        <dbReference type="PROSITE-ProRule" id="PRU00409"/>
    </source>
</evidence>
<evidence type="ECO:0000256" key="10">
    <source>
        <dbReference type="ARBA" id="ARBA00023211"/>
    </source>
</evidence>
<evidence type="ECO:0000256" key="13">
    <source>
        <dbReference type="ARBA" id="ARBA00042864"/>
    </source>
</evidence>
<dbReference type="Gene3D" id="3.90.600.10">
    <property type="entry name" value="Phosphoribosylglycinamide synthetase, C-terminal domain"/>
    <property type="match status" value="1"/>
</dbReference>
<dbReference type="InterPro" id="IPR000115">
    <property type="entry name" value="PRibGlycinamide_synth"/>
</dbReference>
<dbReference type="Pfam" id="PF02844">
    <property type="entry name" value="GARS_N"/>
    <property type="match status" value="1"/>
</dbReference>
<dbReference type="Gene3D" id="3.40.50.20">
    <property type="match status" value="1"/>
</dbReference>
<dbReference type="SUPFAM" id="SSF52440">
    <property type="entry name" value="PreATP-grasp domain"/>
    <property type="match status" value="1"/>
</dbReference>
<dbReference type="InterPro" id="IPR011054">
    <property type="entry name" value="Rudment_hybrid_motif"/>
</dbReference>
<evidence type="ECO:0000256" key="9">
    <source>
        <dbReference type="ARBA" id="ARBA00022840"/>
    </source>
</evidence>
<dbReference type="EC" id="6.3.4.13" evidence="4 14"/>
<dbReference type="InterPro" id="IPR020560">
    <property type="entry name" value="PRibGlycinamide_synth_C-dom"/>
</dbReference>
<protein>
    <recommendedName>
        <fullName evidence="4 14">Phosphoribosylamine--glycine ligase</fullName>
        <ecNumber evidence="4 14">6.3.4.13</ecNumber>
    </recommendedName>
    <alternativeName>
        <fullName evidence="14">GARS</fullName>
    </alternativeName>
    <alternativeName>
        <fullName evidence="12 14">Glycinamide ribonucleotide synthetase</fullName>
    </alternativeName>
    <alternativeName>
        <fullName evidence="13 14">Phosphoribosylglycinamide synthetase</fullName>
    </alternativeName>
</protein>
<dbReference type="GO" id="GO:0046872">
    <property type="term" value="F:metal ion binding"/>
    <property type="evidence" value="ECO:0007669"/>
    <property type="project" value="UniProtKB-KW"/>
</dbReference>
<comment type="caution">
    <text evidence="17">The sequence shown here is derived from an EMBL/GenBank/DDBJ whole genome shotgun (WGS) entry which is preliminary data.</text>
</comment>
<dbReference type="InterPro" id="IPR020562">
    <property type="entry name" value="PRibGlycinamide_synth_N"/>
</dbReference>
<comment type="cofactor">
    <cofactor evidence="2">
        <name>Mg(2+)</name>
        <dbReference type="ChEBI" id="CHEBI:18420"/>
    </cofactor>
</comment>
<evidence type="ECO:0000259" key="16">
    <source>
        <dbReference type="PROSITE" id="PS50975"/>
    </source>
</evidence>
<name>A0A5C6ULZ2_9SPHN</name>
<dbReference type="GO" id="GO:0004637">
    <property type="term" value="F:phosphoribosylamine-glycine ligase activity"/>
    <property type="evidence" value="ECO:0007669"/>
    <property type="project" value="UniProtKB-UniRule"/>
</dbReference>
<evidence type="ECO:0000256" key="5">
    <source>
        <dbReference type="ARBA" id="ARBA00022598"/>
    </source>
</evidence>
<dbReference type="InterPro" id="IPR037123">
    <property type="entry name" value="PRibGlycinamide_synth_C_sf"/>
</dbReference>
<dbReference type="InterPro" id="IPR016185">
    <property type="entry name" value="PreATP-grasp_dom_sf"/>
</dbReference>
<keyword evidence="9 15" id="KW-0067">ATP-binding</keyword>
<dbReference type="PROSITE" id="PS00184">
    <property type="entry name" value="GARS"/>
    <property type="match status" value="1"/>
</dbReference>
<organism evidence="17 18">
    <name type="scientific">Flavisphingopyxis soli</name>
    <dbReference type="NCBI Taxonomy" id="2601267"/>
    <lineage>
        <taxon>Bacteria</taxon>
        <taxon>Pseudomonadati</taxon>
        <taxon>Pseudomonadota</taxon>
        <taxon>Alphaproteobacteria</taxon>
        <taxon>Sphingomonadales</taxon>
        <taxon>Sphingopyxidaceae</taxon>
        <taxon>Flavisphingopyxis</taxon>
    </lineage>
</organism>
<dbReference type="GO" id="GO:0005524">
    <property type="term" value="F:ATP binding"/>
    <property type="evidence" value="ECO:0007669"/>
    <property type="project" value="UniProtKB-UniRule"/>
</dbReference>
<feature type="domain" description="ATP-grasp" evidence="16">
    <location>
        <begin position="107"/>
        <end position="312"/>
    </location>
</feature>
<keyword evidence="7 15" id="KW-0547">Nucleotide-binding</keyword>
<accession>A0A5C6ULZ2</accession>
<dbReference type="NCBIfam" id="TIGR00877">
    <property type="entry name" value="purD"/>
    <property type="match status" value="1"/>
</dbReference>
<keyword evidence="8 14" id="KW-0658">Purine biosynthesis</keyword>
<proteinExistence type="inferred from homology"/>
<dbReference type="Proteomes" id="UP000321129">
    <property type="component" value="Unassembled WGS sequence"/>
</dbReference>
<dbReference type="InterPro" id="IPR020561">
    <property type="entry name" value="PRibGlycinamid_synth_ATP-grasp"/>
</dbReference>
<evidence type="ECO:0000256" key="6">
    <source>
        <dbReference type="ARBA" id="ARBA00022723"/>
    </source>
</evidence>
<evidence type="ECO:0000256" key="14">
    <source>
        <dbReference type="HAMAP-Rule" id="MF_00138"/>
    </source>
</evidence>
<evidence type="ECO:0000256" key="3">
    <source>
        <dbReference type="ARBA" id="ARBA00005174"/>
    </source>
</evidence>